<feature type="chain" id="PRO_5011570576" description="SH3 domain-containing protein" evidence="1">
    <location>
        <begin position="22"/>
        <end position="339"/>
    </location>
</feature>
<accession>A0A1H6K3R9</accession>
<sequence>MKKVGFLLLLCSVLGSFIACKKEQTPQNTIETLTPFKKIPFELDSLEKELLFATNQTVVMFASKDTVNSQIKRIEKSPDQRLFVVAEDDDFYEVNYFQYGNNPVSYQGYVKKEFFEKKDPYSLDLVNLDEIRYSNLKGVYNDQDKSFSKYGTIKLVSYDFYKKQKNKLVSNFITHANDISFNNETKTYSFQTNSGEQIEIPQQNDTEEGTAFNLLKGFSAALQRYVFEVQEEGDTYYAYYSKRRSNIIPLYTKSLPVYNKNNRHFVQLYNDNDVGSLFIVQSLNNDFDFTEQFLVNFTNFKVKKESVYWISNNAVIAEVYHTTQTNDSKTSYVLIEFNI</sequence>
<evidence type="ECO:0000313" key="3">
    <source>
        <dbReference type="Proteomes" id="UP000199634"/>
    </source>
</evidence>
<evidence type="ECO:0008006" key="4">
    <source>
        <dbReference type="Google" id="ProtNLM"/>
    </source>
</evidence>
<dbReference type="AlphaFoldDB" id="A0A1H6K3R9"/>
<dbReference type="EMBL" id="FNXE01000007">
    <property type="protein sequence ID" value="SEH66991.1"/>
    <property type="molecule type" value="Genomic_DNA"/>
</dbReference>
<evidence type="ECO:0000256" key="1">
    <source>
        <dbReference type="SAM" id="SignalP"/>
    </source>
</evidence>
<dbReference type="RefSeq" id="WP_091096548.1">
    <property type="nucleotide sequence ID" value="NZ_FNXE01000007.1"/>
</dbReference>
<dbReference type="PROSITE" id="PS51257">
    <property type="entry name" value="PROKAR_LIPOPROTEIN"/>
    <property type="match status" value="1"/>
</dbReference>
<feature type="signal peptide" evidence="1">
    <location>
        <begin position="1"/>
        <end position="21"/>
    </location>
</feature>
<reference evidence="2 3" key="1">
    <citation type="submission" date="2016-10" db="EMBL/GenBank/DDBJ databases">
        <authorList>
            <person name="de Groot N.N."/>
        </authorList>
    </citation>
    <scope>NUCLEOTIDE SEQUENCE [LARGE SCALE GENOMIC DNA]</scope>
    <source>
        <strain evidence="2 3">CGMCC 1.10825</strain>
    </source>
</reference>
<keyword evidence="1" id="KW-0732">Signal</keyword>
<dbReference type="Proteomes" id="UP000199634">
    <property type="component" value="Unassembled WGS sequence"/>
</dbReference>
<name>A0A1H6K3R9_9FLAO</name>
<evidence type="ECO:0000313" key="2">
    <source>
        <dbReference type="EMBL" id="SEH66991.1"/>
    </source>
</evidence>
<gene>
    <name evidence="2" type="ORF">SAMN02927937_00786</name>
</gene>
<proteinExistence type="predicted"/>
<dbReference type="OrthoDB" id="1314349at2"/>
<protein>
    <recommendedName>
        <fullName evidence="4">SH3 domain-containing protein</fullName>
    </recommendedName>
</protein>
<dbReference type="STRING" id="1159016.SAMN02927937_00786"/>
<keyword evidence="3" id="KW-1185">Reference proteome</keyword>
<organism evidence="2 3">
    <name type="scientific">Paenimyroides marinum</name>
    <dbReference type="NCBI Taxonomy" id="1159016"/>
    <lineage>
        <taxon>Bacteria</taxon>
        <taxon>Pseudomonadati</taxon>
        <taxon>Bacteroidota</taxon>
        <taxon>Flavobacteriia</taxon>
        <taxon>Flavobacteriales</taxon>
        <taxon>Flavobacteriaceae</taxon>
        <taxon>Paenimyroides</taxon>
    </lineage>
</organism>